<comment type="caution">
    <text evidence="1">The sequence shown here is derived from an EMBL/GenBank/DDBJ whole genome shotgun (WGS) entry which is preliminary data.</text>
</comment>
<accession>A0ABR7F129</accession>
<dbReference type="Proteomes" id="UP000597877">
    <property type="component" value="Unassembled WGS sequence"/>
</dbReference>
<evidence type="ECO:0008006" key="3">
    <source>
        <dbReference type="Google" id="ProtNLM"/>
    </source>
</evidence>
<sequence>MLDEFLNEIKELQRYKEKYLYAKEDKQRMSDLLYEYMIKEYDNMSKQERISKYEEECCRHCRYRGYCEFDFPENIYEPVRSDKAWIPGRKTCGRFEVS</sequence>
<dbReference type="RefSeq" id="WP_186840070.1">
    <property type="nucleotide sequence ID" value="NZ_JACOOZ010000003.1"/>
</dbReference>
<keyword evidence="2" id="KW-1185">Reference proteome</keyword>
<proteinExistence type="predicted"/>
<reference evidence="1 2" key="1">
    <citation type="submission" date="2020-08" db="EMBL/GenBank/DDBJ databases">
        <title>Genome public.</title>
        <authorList>
            <person name="Liu C."/>
            <person name="Sun Q."/>
        </authorList>
    </citation>
    <scope>NUCLEOTIDE SEQUENCE [LARGE SCALE GENOMIC DNA]</scope>
    <source>
        <strain evidence="1 2">BX4</strain>
    </source>
</reference>
<protein>
    <recommendedName>
        <fullName evidence="3">PD-(D/E)XK endonuclease-like domain-containing protein</fullName>
    </recommendedName>
</protein>
<organism evidence="1 2">
    <name type="scientific">Eubacterium segne</name>
    <dbReference type="NCBI Taxonomy" id="2763045"/>
    <lineage>
        <taxon>Bacteria</taxon>
        <taxon>Bacillati</taxon>
        <taxon>Bacillota</taxon>
        <taxon>Clostridia</taxon>
        <taxon>Eubacteriales</taxon>
        <taxon>Eubacteriaceae</taxon>
        <taxon>Eubacterium</taxon>
    </lineage>
</organism>
<evidence type="ECO:0000313" key="2">
    <source>
        <dbReference type="Proteomes" id="UP000597877"/>
    </source>
</evidence>
<dbReference type="EMBL" id="JACOOZ010000003">
    <property type="protein sequence ID" value="MBC5667283.1"/>
    <property type="molecule type" value="Genomic_DNA"/>
</dbReference>
<name>A0ABR7F129_9FIRM</name>
<evidence type="ECO:0000313" key="1">
    <source>
        <dbReference type="EMBL" id="MBC5667283.1"/>
    </source>
</evidence>
<gene>
    <name evidence="1" type="ORF">H8S00_04695</name>
</gene>